<dbReference type="PANTHER" id="PTHR30483">
    <property type="entry name" value="LEUCINE-SPECIFIC-BINDING PROTEIN"/>
    <property type="match status" value="1"/>
</dbReference>
<dbReference type="InterPro" id="IPR028082">
    <property type="entry name" value="Peripla_BP_I"/>
</dbReference>
<evidence type="ECO:0000256" key="4">
    <source>
        <dbReference type="SAM" id="MobiDB-lite"/>
    </source>
</evidence>
<feature type="compositionally biased region" description="Basic and acidic residues" evidence="4">
    <location>
        <begin position="45"/>
        <end position="55"/>
    </location>
</feature>
<feature type="region of interest" description="Disordered" evidence="4">
    <location>
        <begin position="32"/>
        <end position="55"/>
    </location>
</feature>
<evidence type="ECO:0000259" key="6">
    <source>
        <dbReference type="Pfam" id="PF13458"/>
    </source>
</evidence>
<dbReference type="OrthoDB" id="7210494at2"/>
<evidence type="ECO:0000256" key="5">
    <source>
        <dbReference type="SAM" id="SignalP"/>
    </source>
</evidence>
<dbReference type="STRING" id="1921510.BSL82_08950"/>
<dbReference type="AlphaFoldDB" id="A0A1L3ZUX1"/>
<keyword evidence="3" id="KW-0813">Transport</keyword>
<keyword evidence="2 5" id="KW-0732">Signal</keyword>
<dbReference type="SUPFAM" id="SSF53822">
    <property type="entry name" value="Periplasmic binding protein-like I"/>
    <property type="match status" value="1"/>
</dbReference>
<evidence type="ECO:0000256" key="3">
    <source>
        <dbReference type="ARBA" id="ARBA00022970"/>
    </source>
</evidence>
<reference evidence="8" key="1">
    <citation type="submission" date="2016-11" db="EMBL/GenBank/DDBJ databases">
        <title>Complete Genome Sequence of alachlor-degrading Sphingomonas sp. strain JJ-A5.</title>
        <authorList>
            <person name="Lee H."/>
            <person name="Ka J.-O."/>
        </authorList>
    </citation>
    <scope>NUCLEOTIDE SEQUENCE [LARGE SCALE GENOMIC DNA]</scope>
    <source>
        <strain evidence="8">JJ-A5</strain>
    </source>
</reference>
<dbReference type="Gene3D" id="3.40.50.2300">
    <property type="match status" value="2"/>
</dbReference>
<dbReference type="Pfam" id="PF13458">
    <property type="entry name" value="Peripla_BP_6"/>
    <property type="match status" value="1"/>
</dbReference>
<feature type="signal peptide" evidence="5">
    <location>
        <begin position="1"/>
        <end position="26"/>
    </location>
</feature>
<protein>
    <recommendedName>
        <fullName evidence="6">Leucine-binding protein domain-containing protein</fullName>
    </recommendedName>
</protein>
<gene>
    <name evidence="7" type="ORF">BSL82_08950</name>
</gene>
<dbReference type="InterPro" id="IPR028081">
    <property type="entry name" value="Leu-bd"/>
</dbReference>
<evidence type="ECO:0000313" key="7">
    <source>
        <dbReference type="EMBL" id="API59425.1"/>
    </source>
</evidence>
<organism evidence="7 8">
    <name type="scientific">Tardibacter chloracetimidivorans</name>
    <dbReference type="NCBI Taxonomy" id="1921510"/>
    <lineage>
        <taxon>Bacteria</taxon>
        <taxon>Pseudomonadati</taxon>
        <taxon>Pseudomonadota</taxon>
        <taxon>Alphaproteobacteria</taxon>
        <taxon>Sphingomonadales</taxon>
        <taxon>Sphingomonadaceae</taxon>
        <taxon>Tardibacter</taxon>
    </lineage>
</organism>
<dbReference type="PANTHER" id="PTHR30483:SF6">
    <property type="entry name" value="PERIPLASMIC BINDING PROTEIN OF ABC TRANSPORTER FOR NATURAL AMINO ACIDS"/>
    <property type="match status" value="1"/>
</dbReference>
<accession>A0A1L3ZUX1</accession>
<dbReference type="InterPro" id="IPR051010">
    <property type="entry name" value="BCAA_transport"/>
</dbReference>
<comment type="similarity">
    <text evidence="1">Belongs to the leucine-binding protein family.</text>
</comment>
<dbReference type="Proteomes" id="UP000182063">
    <property type="component" value="Chromosome"/>
</dbReference>
<dbReference type="PROSITE" id="PS51257">
    <property type="entry name" value="PROKAR_LIPOPROTEIN"/>
    <property type="match status" value="1"/>
</dbReference>
<keyword evidence="8" id="KW-1185">Reference proteome</keyword>
<dbReference type="RefSeq" id="WP_072596989.1">
    <property type="nucleotide sequence ID" value="NZ_CP018221.1"/>
</dbReference>
<sequence>MAQPQRIRQWLSARTIATLAVISILAACTPGGRDARPGQAGPPKPVEKPTGPDEADRQKVAVLVPTTGPNAALGQSIANAANLALLDSGNRRVRLTVYNTAGGAAAAAQRALAEGNRLFLGPLLAPDVRAIQGMSRAANVPILTFSNDASLAGGGTYVLGFQVDQSVERVVSFAQGRGVDRFAALVPAGAYGQRASSAMIDAVEKSGGRMTAIATFTRDTRSLTSAVRKLTGADAPAARARVRPDGTVARVAPETKGVPFDAVLVADSGKIALAALPVLQKNGARGVRLLGTELWNTEPGLSRVPAMHGAWFASVPDDYFRQFASRYRSRFGGEPYRLASLGYDSVLLVNRVAAKWQAGAPFPQAALRDSGGFAGVDGAFRFGGSGVALRALEVQQVGAGGFNVVSPAPASFK</sequence>
<dbReference type="KEGG" id="sphj:BSL82_08950"/>
<proteinExistence type="inferred from homology"/>
<evidence type="ECO:0000313" key="8">
    <source>
        <dbReference type="Proteomes" id="UP000182063"/>
    </source>
</evidence>
<keyword evidence="3" id="KW-0029">Amino-acid transport</keyword>
<feature type="domain" description="Leucine-binding protein" evidence="6">
    <location>
        <begin position="59"/>
        <end position="400"/>
    </location>
</feature>
<dbReference type="GO" id="GO:0006865">
    <property type="term" value="P:amino acid transport"/>
    <property type="evidence" value="ECO:0007669"/>
    <property type="project" value="UniProtKB-KW"/>
</dbReference>
<evidence type="ECO:0000256" key="1">
    <source>
        <dbReference type="ARBA" id="ARBA00010062"/>
    </source>
</evidence>
<name>A0A1L3ZUX1_9SPHN</name>
<feature type="chain" id="PRO_5012746979" description="Leucine-binding protein domain-containing protein" evidence="5">
    <location>
        <begin position="27"/>
        <end position="413"/>
    </location>
</feature>
<dbReference type="CDD" id="cd06339">
    <property type="entry name" value="PBP1_YraM_LppC_lipoprotein-like"/>
    <property type="match status" value="1"/>
</dbReference>
<evidence type="ECO:0000256" key="2">
    <source>
        <dbReference type="ARBA" id="ARBA00022729"/>
    </source>
</evidence>
<dbReference type="EMBL" id="CP018221">
    <property type="protein sequence ID" value="API59425.1"/>
    <property type="molecule type" value="Genomic_DNA"/>
</dbReference>